<keyword evidence="3" id="KW-1185">Reference proteome</keyword>
<dbReference type="AlphaFoldDB" id="A0A2A2KY42"/>
<feature type="transmembrane region" description="Helical" evidence="1">
    <location>
        <begin position="41"/>
        <end position="61"/>
    </location>
</feature>
<dbReference type="OrthoDB" id="5825620at2759"/>
<name>A0A2A2KY42_9BILA</name>
<evidence type="ECO:0000313" key="2">
    <source>
        <dbReference type="EMBL" id="PAV78830.1"/>
    </source>
</evidence>
<proteinExistence type="predicted"/>
<organism evidence="2 3">
    <name type="scientific">Diploscapter pachys</name>
    <dbReference type="NCBI Taxonomy" id="2018661"/>
    <lineage>
        <taxon>Eukaryota</taxon>
        <taxon>Metazoa</taxon>
        <taxon>Ecdysozoa</taxon>
        <taxon>Nematoda</taxon>
        <taxon>Chromadorea</taxon>
        <taxon>Rhabditida</taxon>
        <taxon>Rhabditina</taxon>
        <taxon>Rhabditomorpha</taxon>
        <taxon>Rhabditoidea</taxon>
        <taxon>Rhabditidae</taxon>
        <taxon>Diploscapter</taxon>
    </lineage>
</organism>
<accession>A0A2A2KY42</accession>
<dbReference type="EMBL" id="LIAE01007511">
    <property type="protein sequence ID" value="PAV78830.1"/>
    <property type="molecule type" value="Genomic_DNA"/>
</dbReference>
<keyword evidence="1" id="KW-1133">Transmembrane helix</keyword>
<keyword evidence="1" id="KW-0472">Membrane</keyword>
<evidence type="ECO:0000256" key="1">
    <source>
        <dbReference type="SAM" id="Phobius"/>
    </source>
</evidence>
<dbReference type="Proteomes" id="UP000218231">
    <property type="component" value="Unassembled WGS sequence"/>
</dbReference>
<comment type="caution">
    <text evidence="2">The sequence shown here is derived from an EMBL/GenBank/DDBJ whole genome shotgun (WGS) entry which is preliminary data.</text>
</comment>
<protein>
    <submittedName>
        <fullName evidence="2">Uncharacterized protein</fullName>
    </submittedName>
</protein>
<sequence>MWVENRSCGTPNLCVREGCQGSNNNKGCCCRKDLCNSSSGLSLSISIVGALLAFIYSRCLLAEGAFDRADEVAAGSTERDADLAERRLLD</sequence>
<keyword evidence="1" id="KW-0812">Transmembrane</keyword>
<evidence type="ECO:0000313" key="3">
    <source>
        <dbReference type="Proteomes" id="UP000218231"/>
    </source>
</evidence>
<reference evidence="2 3" key="1">
    <citation type="journal article" date="2017" name="Curr. Biol.">
        <title>Genome architecture and evolution of a unichromosomal asexual nematode.</title>
        <authorList>
            <person name="Fradin H."/>
            <person name="Zegar C."/>
            <person name="Gutwein M."/>
            <person name="Lucas J."/>
            <person name="Kovtun M."/>
            <person name="Corcoran D."/>
            <person name="Baugh L.R."/>
            <person name="Kiontke K."/>
            <person name="Gunsalus K."/>
            <person name="Fitch D.H."/>
            <person name="Piano F."/>
        </authorList>
    </citation>
    <scope>NUCLEOTIDE SEQUENCE [LARGE SCALE GENOMIC DNA]</scope>
    <source>
        <strain evidence="2">PF1309</strain>
    </source>
</reference>
<gene>
    <name evidence="2" type="ORF">WR25_07639</name>
</gene>